<keyword evidence="4" id="KW-0862">Zinc</keyword>
<reference evidence="7" key="2">
    <citation type="submission" date="2025-08" db="UniProtKB">
        <authorList>
            <consortium name="Ensembl"/>
        </authorList>
    </citation>
    <scope>IDENTIFICATION</scope>
</reference>
<protein>
    <recommendedName>
        <fullName evidence="6">CMP/dCMP-type deaminase domain-containing protein</fullName>
    </recommendedName>
</protein>
<dbReference type="GO" id="GO:0002100">
    <property type="term" value="P:tRNA wobble adenosine to inosine editing"/>
    <property type="evidence" value="ECO:0007669"/>
    <property type="project" value="InterPro"/>
</dbReference>
<feature type="compositionally biased region" description="Low complexity" evidence="5">
    <location>
        <begin position="160"/>
        <end position="174"/>
    </location>
</feature>
<feature type="region of interest" description="Disordered" evidence="5">
    <location>
        <begin position="1"/>
        <end position="96"/>
    </location>
</feature>
<evidence type="ECO:0000256" key="2">
    <source>
        <dbReference type="ARBA" id="ARBA00022723"/>
    </source>
</evidence>
<feature type="compositionally biased region" description="Basic residues" evidence="5">
    <location>
        <begin position="69"/>
        <end position="81"/>
    </location>
</feature>
<proteinExistence type="predicted"/>
<dbReference type="Gene3D" id="3.40.140.10">
    <property type="entry name" value="Cytidine Deaminase, domain 2"/>
    <property type="match status" value="1"/>
</dbReference>
<name>A0A674HKQ5_TAEGU</name>
<organism evidence="7 8">
    <name type="scientific">Taeniopygia guttata</name>
    <name type="common">Zebra finch</name>
    <name type="synonym">Poephila guttata</name>
    <dbReference type="NCBI Taxonomy" id="59729"/>
    <lineage>
        <taxon>Eukaryota</taxon>
        <taxon>Metazoa</taxon>
        <taxon>Chordata</taxon>
        <taxon>Craniata</taxon>
        <taxon>Vertebrata</taxon>
        <taxon>Euteleostomi</taxon>
        <taxon>Archelosauria</taxon>
        <taxon>Archosauria</taxon>
        <taxon>Dinosauria</taxon>
        <taxon>Saurischia</taxon>
        <taxon>Theropoda</taxon>
        <taxon>Coelurosauria</taxon>
        <taxon>Aves</taxon>
        <taxon>Neognathae</taxon>
        <taxon>Neoaves</taxon>
        <taxon>Telluraves</taxon>
        <taxon>Australaves</taxon>
        <taxon>Passeriformes</taxon>
        <taxon>Passeroidea</taxon>
        <taxon>Estrildidae</taxon>
        <taxon>Estrildinae</taxon>
        <taxon>Taeniopygia</taxon>
    </lineage>
</organism>
<dbReference type="PROSITE" id="PS00903">
    <property type="entry name" value="CYT_DCMP_DEAMINASES_1"/>
    <property type="match status" value="1"/>
</dbReference>
<dbReference type="PANTHER" id="PTHR11079:SF149">
    <property type="entry name" value="TRNA-SPECIFIC ADENOSINE DEAMINASE 2"/>
    <property type="match status" value="1"/>
</dbReference>
<dbReference type="InterPro" id="IPR016192">
    <property type="entry name" value="APOBEC/CMP_deaminase_Zn-bd"/>
</dbReference>
<feature type="domain" description="CMP/dCMP-type deaminase" evidence="6">
    <location>
        <begin position="212"/>
        <end position="337"/>
    </location>
</feature>
<reference evidence="7" key="3">
    <citation type="submission" date="2025-09" db="UniProtKB">
        <authorList>
            <consortium name="Ensembl"/>
        </authorList>
    </citation>
    <scope>IDENTIFICATION</scope>
</reference>
<dbReference type="InterPro" id="IPR016193">
    <property type="entry name" value="Cytidine_deaminase-like"/>
</dbReference>
<gene>
    <name evidence="7" type="primary">ADAT2</name>
</gene>
<dbReference type="GO" id="GO:0008270">
    <property type="term" value="F:zinc ion binding"/>
    <property type="evidence" value="ECO:0007669"/>
    <property type="project" value="InterPro"/>
</dbReference>
<keyword evidence="2" id="KW-0479">Metal-binding</keyword>
<evidence type="ECO:0000259" key="6">
    <source>
        <dbReference type="PROSITE" id="PS51747"/>
    </source>
</evidence>
<dbReference type="GO" id="GO:0052717">
    <property type="term" value="F:tRNA-specific adenosine-34 deaminase activity"/>
    <property type="evidence" value="ECO:0007669"/>
    <property type="project" value="UniProtKB-EC"/>
</dbReference>
<dbReference type="GO" id="GO:0005634">
    <property type="term" value="C:nucleus"/>
    <property type="evidence" value="ECO:0007669"/>
    <property type="project" value="TreeGrafter"/>
</dbReference>
<evidence type="ECO:0000256" key="4">
    <source>
        <dbReference type="ARBA" id="ARBA00022833"/>
    </source>
</evidence>
<dbReference type="Pfam" id="PF00383">
    <property type="entry name" value="dCMP_cyt_deam_1"/>
    <property type="match status" value="1"/>
</dbReference>
<dbReference type="Proteomes" id="UP000007754">
    <property type="component" value="Chromosome 3"/>
</dbReference>
<dbReference type="CDD" id="cd01285">
    <property type="entry name" value="nucleoside_deaminase"/>
    <property type="match status" value="1"/>
</dbReference>
<dbReference type="PANTHER" id="PTHR11079">
    <property type="entry name" value="CYTOSINE DEAMINASE FAMILY MEMBER"/>
    <property type="match status" value="1"/>
</dbReference>
<evidence type="ECO:0000256" key="5">
    <source>
        <dbReference type="SAM" id="MobiDB-lite"/>
    </source>
</evidence>
<dbReference type="AlphaFoldDB" id="A0A674HKQ5"/>
<dbReference type="InterPro" id="IPR002125">
    <property type="entry name" value="CMP_dCMP_dom"/>
</dbReference>
<accession>A0A674HKQ5</accession>
<keyword evidence="3" id="KW-0378">Hydrolase</keyword>
<feature type="region of interest" description="Disordered" evidence="5">
    <location>
        <begin position="110"/>
        <end position="191"/>
    </location>
</feature>
<dbReference type="Ensembl" id="ENSTGUT00000034399.1">
    <property type="protein sequence ID" value="ENSTGUP00000035558.1"/>
    <property type="gene ID" value="ENSTGUG00000010989.2"/>
</dbReference>
<dbReference type="GO" id="GO:0005737">
    <property type="term" value="C:cytoplasm"/>
    <property type="evidence" value="ECO:0007669"/>
    <property type="project" value="TreeGrafter"/>
</dbReference>
<evidence type="ECO:0000313" key="7">
    <source>
        <dbReference type="Ensembl" id="ENSTGUP00000035558.1"/>
    </source>
</evidence>
<evidence type="ECO:0000256" key="3">
    <source>
        <dbReference type="ARBA" id="ARBA00022801"/>
    </source>
</evidence>
<sequence length="367" mass="39741">MGRRVDSLPVPGDPAGSRALPAAHGGSARCPGRAQGPGAERRCSPGPAGPRGSWGSRGLCGGSSAGRPHGQHRLPPYRRPRPSTGHSPPRKVPRTRHFFLCRLRKLQSDRSILRARPAPARPPLGSSGGGRGGGGGGTARGAPEAAAGPPWRRRRRRPRWPGWTRRSTWSVRPGLPLPLPLPRGRTSGSTGPLRAARGECGRRQLPRCCNAVPCLWRVCLSVPQAKEALEKGEVPVGCLLVYNGEVIGRGRNEVNETKNATGHAEMVAIDQVLDWCKQHKRDYREVFPQLVLYVTVEPCIMCAAAVRLMKIPRVVYGCRNERFGGCGSVLSISSDDMVDSGDPFEHQNQKYGRRIIVSSPTLVGHRN</sequence>
<evidence type="ECO:0000313" key="8">
    <source>
        <dbReference type="Proteomes" id="UP000007754"/>
    </source>
</evidence>
<evidence type="ECO:0000256" key="1">
    <source>
        <dbReference type="ARBA" id="ARBA00001947"/>
    </source>
</evidence>
<feature type="compositionally biased region" description="Gly residues" evidence="5">
    <location>
        <begin position="126"/>
        <end position="139"/>
    </location>
</feature>
<dbReference type="SUPFAM" id="SSF53927">
    <property type="entry name" value="Cytidine deaminase-like"/>
    <property type="match status" value="1"/>
</dbReference>
<comment type="cofactor">
    <cofactor evidence="1">
        <name>Zn(2+)</name>
        <dbReference type="ChEBI" id="CHEBI:29105"/>
    </cofactor>
</comment>
<dbReference type="GeneTree" id="ENSGT00940000164335"/>
<dbReference type="PROSITE" id="PS51747">
    <property type="entry name" value="CYT_DCMP_DEAMINASES_2"/>
    <property type="match status" value="1"/>
</dbReference>
<feature type="compositionally biased region" description="Low complexity" evidence="5">
    <location>
        <begin position="140"/>
        <end position="150"/>
    </location>
</feature>
<reference evidence="7 8" key="1">
    <citation type="journal article" date="2010" name="Nature">
        <title>The genome of a songbird.</title>
        <authorList>
            <person name="Warren W.C."/>
            <person name="Clayton D.F."/>
            <person name="Ellegren H."/>
            <person name="Arnold A.P."/>
            <person name="Hillier L.W."/>
            <person name="Kunstner A."/>
            <person name="Searle S."/>
            <person name="White S."/>
            <person name="Vilella A.J."/>
            <person name="Fairley S."/>
            <person name="Heger A."/>
            <person name="Kong L."/>
            <person name="Ponting C.P."/>
            <person name="Jarvis E.D."/>
            <person name="Mello C.V."/>
            <person name="Minx P."/>
            <person name="Lovell P."/>
            <person name="Velho T.A."/>
            <person name="Ferris M."/>
            <person name="Balakrishnan C.N."/>
            <person name="Sinha S."/>
            <person name="Blatti C."/>
            <person name="London S.E."/>
            <person name="Li Y."/>
            <person name="Lin Y.C."/>
            <person name="George J."/>
            <person name="Sweedler J."/>
            <person name="Southey B."/>
            <person name="Gunaratne P."/>
            <person name="Watson M."/>
            <person name="Nam K."/>
            <person name="Backstrom N."/>
            <person name="Smeds L."/>
            <person name="Nabholz B."/>
            <person name="Itoh Y."/>
            <person name="Whitney O."/>
            <person name="Pfenning A.R."/>
            <person name="Howard J."/>
            <person name="Volker M."/>
            <person name="Skinner B.M."/>
            <person name="Griffin D.K."/>
            <person name="Ye L."/>
            <person name="McLaren W.M."/>
            <person name="Flicek P."/>
            <person name="Quesada V."/>
            <person name="Velasco G."/>
            <person name="Lopez-Otin C."/>
            <person name="Puente X.S."/>
            <person name="Olender T."/>
            <person name="Lancet D."/>
            <person name="Smit A.F."/>
            <person name="Hubley R."/>
            <person name="Konkel M.K."/>
            <person name="Walker J.A."/>
            <person name="Batzer M.A."/>
            <person name="Gu W."/>
            <person name="Pollock D.D."/>
            <person name="Chen L."/>
            <person name="Cheng Z."/>
            <person name="Eichler E.E."/>
            <person name="Stapley J."/>
            <person name="Slate J."/>
            <person name="Ekblom R."/>
            <person name="Birkhead T."/>
            <person name="Burke T."/>
            <person name="Burt D."/>
            <person name="Scharff C."/>
            <person name="Adam I."/>
            <person name="Richard H."/>
            <person name="Sultan M."/>
            <person name="Soldatov A."/>
            <person name="Lehrach H."/>
            <person name="Edwards S.V."/>
            <person name="Yang S.P."/>
            <person name="Li X."/>
            <person name="Graves T."/>
            <person name="Fulton L."/>
            <person name="Nelson J."/>
            <person name="Chinwalla A."/>
            <person name="Hou S."/>
            <person name="Mardis E.R."/>
            <person name="Wilson R.K."/>
        </authorList>
    </citation>
    <scope>NUCLEOTIDE SEQUENCE [LARGE SCALE GENOMIC DNA]</scope>
</reference>
<keyword evidence="8" id="KW-1185">Reference proteome</keyword>